<evidence type="ECO:0000313" key="3">
    <source>
        <dbReference type="Proteomes" id="UP001151699"/>
    </source>
</evidence>
<dbReference type="AlphaFoldDB" id="A0A9Q0NDC7"/>
<dbReference type="PROSITE" id="PS50127">
    <property type="entry name" value="UBC_2"/>
    <property type="match status" value="1"/>
</dbReference>
<dbReference type="Pfam" id="PF00179">
    <property type="entry name" value="UQ_con"/>
    <property type="match status" value="1"/>
</dbReference>
<dbReference type="InterPro" id="IPR000608">
    <property type="entry name" value="UBC"/>
</dbReference>
<dbReference type="CDD" id="cd23814">
    <property type="entry name" value="UEV_AKTIP"/>
    <property type="match status" value="1"/>
</dbReference>
<keyword evidence="3" id="KW-1185">Reference proteome</keyword>
<organism evidence="2 3">
    <name type="scientific">Pseudolycoriella hygida</name>
    <dbReference type="NCBI Taxonomy" id="35572"/>
    <lineage>
        <taxon>Eukaryota</taxon>
        <taxon>Metazoa</taxon>
        <taxon>Ecdysozoa</taxon>
        <taxon>Arthropoda</taxon>
        <taxon>Hexapoda</taxon>
        <taxon>Insecta</taxon>
        <taxon>Pterygota</taxon>
        <taxon>Neoptera</taxon>
        <taxon>Endopterygota</taxon>
        <taxon>Diptera</taxon>
        <taxon>Nematocera</taxon>
        <taxon>Sciaroidea</taxon>
        <taxon>Sciaridae</taxon>
        <taxon>Pseudolycoriella</taxon>
    </lineage>
</organism>
<accession>A0A9Q0NDC7</accession>
<feature type="domain" description="UBC core" evidence="1">
    <location>
        <begin position="16"/>
        <end position="200"/>
    </location>
</feature>
<dbReference type="Gene3D" id="3.10.110.10">
    <property type="entry name" value="Ubiquitin Conjugating Enzyme"/>
    <property type="match status" value="1"/>
</dbReference>
<dbReference type="EMBL" id="WJQU01000001">
    <property type="protein sequence ID" value="KAJ6647284.1"/>
    <property type="molecule type" value="Genomic_DNA"/>
</dbReference>
<dbReference type="InterPro" id="IPR016135">
    <property type="entry name" value="UBQ-conjugating_enzyme/RWD"/>
</dbReference>
<dbReference type="SMART" id="SM00212">
    <property type="entry name" value="UBCc"/>
    <property type="match status" value="1"/>
</dbReference>
<reference evidence="2" key="1">
    <citation type="submission" date="2022-07" db="EMBL/GenBank/DDBJ databases">
        <authorList>
            <person name="Trinca V."/>
            <person name="Uliana J.V.C."/>
            <person name="Torres T.T."/>
            <person name="Ward R.J."/>
            <person name="Monesi N."/>
        </authorList>
    </citation>
    <scope>NUCLEOTIDE SEQUENCE</scope>
    <source>
        <strain evidence="2">HSMRA1968</strain>
        <tissue evidence="2">Whole embryos</tissue>
    </source>
</reference>
<dbReference type="SUPFAM" id="SSF54495">
    <property type="entry name" value="UBC-like"/>
    <property type="match status" value="1"/>
</dbReference>
<proteinExistence type="predicted"/>
<protein>
    <submittedName>
        <fullName evidence="2">Protein crossbronx like</fullName>
    </submittedName>
</protein>
<comment type="caution">
    <text evidence="2">The sequence shown here is derived from an EMBL/GenBank/DDBJ whole genome shotgun (WGS) entry which is preliminary data.</text>
</comment>
<dbReference type="Proteomes" id="UP001151699">
    <property type="component" value="Chromosome A"/>
</dbReference>
<name>A0A9Q0NDC7_9DIPT</name>
<evidence type="ECO:0000259" key="1">
    <source>
        <dbReference type="PROSITE" id="PS50127"/>
    </source>
</evidence>
<sequence length="249" mass="28458">MEGQNAIDANFYAAIQQEYKILAEYKMIQSESIPGVYVIPSYESSLAHSNGSGKEGLGRTVHCIFSYFSCLELISSISVWFGIIFVRSGPYCDGIFRFTITLARNFPDEVDPPVVTFQSDILHPLIDPSSGRLQTTEAFPTWNSNDNHVWQILKFILFIFEYSHVCFSGDIVNKEAVDLMSQNKMEFTKRVKECVRISRDRIYDPPPVEDKHYIVFDQFDNDVHGTTLENIKSRKYATSSPPSSTLSWY</sequence>
<evidence type="ECO:0000313" key="2">
    <source>
        <dbReference type="EMBL" id="KAJ6647284.1"/>
    </source>
</evidence>
<gene>
    <name evidence="2" type="ORF">Bhyg_02506</name>
</gene>
<dbReference type="OrthoDB" id="5596422at2759"/>